<dbReference type="InterPro" id="IPR004626">
    <property type="entry name" value="RarD"/>
</dbReference>
<comment type="subcellular location">
    <subcellularLocation>
        <location evidence="1">Cell membrane</location>
        <topology evidence="1">Multi-pass membrane protein</topology>
    </subcellularLocation>
</comment>
<dbReference type="InterPro" id="IPR000620">
    <property type="entry name" value="EamA_dom"/>
</dbReference>
<evidence type="ECO:0000313" key="11">
    <source>
        <dbReference type="Proteomes" id="UP000668403"/>
    </source>
</evidence>
<feature type="transmembrane region" description="Helical" evidence="8">
    <location>
        <begin position="129"/>
        <end position="145"/>
    </location>
</feature>
<dbReference type="NCBIfam" id="TIGR00688">
    <property type="entry name" value="rarD"/>
    <property type="match status" value="1"/>
</dbReference>
<evidence type="ECO:0000259" key="9">
    <source>
        <dbReference type="Pfam" id="PF00892"/>
    </source>
</evidence>
<evidence type="ECO:0000256" key="7">
    <source>
        <dbReference type="ARBA" id="ARBA00023136"/>
    </source>
</evidence>
<feature type="transmembrane region" description="Helical" evidence="8">
    <location>
        <begin position="245"/>
        <end position="265"/>
    </location>
</feature>
<feature type="transmembrane region" description="Helical" evidence="8">
    <location>
        <begin position="217"/>
        <end position="238"/>
    </location>
</feature>
<accession>A0A939QD52</accession>
<dbReference type="Pfam" id="PF00892">
    <property type="entry name" value="EamA"/>
    <property type="match status" value="1"/>
</dbReference>
<reference evidence="10" key="1">
    <citation type="submission" date="2021-03" db="EMBL/GenBank/DDBJ databases">
        <title>Leucobacter chromiisoli sp. nov., isolated from chromium-containing soil of chemical plant.</title>
        <authorList>
            <person name="Xu Z."/>
        </authorList>
    </citation>
    <scope>NUCLEOTIDE SEQUENCE</scope>
    <source>
        <strain evidence="10">K 70/01</strain>
    </source>
</reference>
<proteinExistence type="inferred from homology"/>
<dbReference type="PANTHER" id="PTHR22911">
    <property type="entry name" value="ACYL-MALONYL CONDENSING ENZYME-RELATED"/>
    <property type="match status" value="1"/>
</dbReference>
<feature type="transmembrane region" description="Helical" evidence="8">
    <location>
        <begin position="151"/>
        <end position="169"/>
    </location>
</feature>
<name>A0A939QD52_9MICO</name>
<keyword evidence="6 8" id="KW-1133">Transmembrane helix</keyword>
<comment type="similarity">
    <text evidence="2">Belongs to the EamA transporter family.</text>
</comment>
<keyword evidence="7 8" id="KW-0472">Membrane</keyword>
<evidence type="ECO:0000256" key="8">
    <source>
        <dbReference type="SAM" id="Phobius"/>
    </source>
</evidence>
<dbReference type="PANTHER" id="PTHR22911:SF137">
    <property type="entry name" value="SOLUTE CARRIER FAMILY 35 MEMBER G2-RELATED"/>
    <property type="match status" value="1"/>
</dbReference>
<evidence type="ECO:0000256" key="1">
    <source>
        <dbReference type="ARBA" id="ARBA00004651"/>
    </source>
</evidence>
<protein>
    <submittedName>
        <fullName evidence="10">EamA family transporter RarD</fullName>
    </submittedName>
</protein>
<evidence type="ECO:0000256" key="5">
    <source>
        <dbReference type="ARBA" id="ARBA00022692"/>
    </source>
</evidence>
<dbReference type="EMBL" id="JAGFBF010000004">
    <property type="protein sequence ID" value="MBO2989611.1"/>
    <property type="molecule type" value="Genomic_DNA"/>
</dbReference>
<keyword evidence="4" id="KW-1003">Cell membrane</keyword>
<feature type="domain" description="EamA" evidence="9">
    <location>
        <begin position="10"/>
        <end position="146"/>
    </location>
</feature>
<dbReference type="GO" id="GO:0005886">
    <property type="term" value="C:plasma membrane"/>
    <property type="evidence" value="ECO:0007669"/>
    <property type="project" value="UniProtKB-SubCell"/>
</dbReference>
<feature type="transmembrane region" description="Helical" evidence="8">
    <location>
        <begin position="101"/>
        <end position="122"/>
    </location>
</feature>
<organism evidence="10 11">
    <name type="scientific">Leucobacter tardus</name>
    <dbReference type="NCBI Taxonomy" id="501483"/>
    <lineage>
        <taxon>Bacteria</taxon>
        <taxon>Bacillati</taxon>
        <taxon>Actinomycetota</taxon>
        <taxon>Actinomycetes</taxon>
        <taxon>Micrococcales</taxon>
        <taxon>Microbacteriaceae</taxon>
        <taxon>Leucobacter</taxon>
    </lineage>
</organism>
<keyword evidence="11" id="KW-1185">Reference proteome</keyword>
<feature type="transmembrane region" description="Helical" evidence="8">
    <location>
        <begin position="74"/>
        <end position="95"/>
    </location>
</feature>
<feature type="transmembrane region" description="Helical" evidence="8">
    <location>
        <begin position="41"/>
        <end position="62"/>
    </location>
</feature>
<dbReference type="AlphaFoldDB" id="A0A939QD52"/>
<evidence type="ECO:0000256" key="4">
    <source>
        <dbReference type="ARBA" id="ARBA00022475"/>
    </source>
</evidence>
<keyword evidence="3" id="KW-0813">Transport</keyword>
<feature type="transmembrane region" description="Helical" evidence="8">
    <location>
        <begin position="271"/>
        <end position="292"/>
    </location>
</feature>
<evidence type="ECO:0000256" key="2">
    <source>
        <dbReference type="ARBA" id="ARBA00007362"/>
    </source>
</evidence>
<keyword evidence="5 8" id="KW-0812">Transmembrane</keyword>
<dbReference type="SUPFAM" id="SSF103481">
    <property type="entry name" value="Multidrug resistance efflux transporter EmrE"/>
    <property type="match status" value="2"/>
</dbReference>
<dbReference type="InterPro" id="IPR037185">
    <property type="entry name" value="EmrE-like"/>
</dbReference>
<sequence>MAPAQRTAPSGLAFGVSAYLLWGILPLYFVALGAIGPFEIVAGRVVLTLIFCAVAVTVLRQWGPTAALLRDRGVLLRLAAAAAVIYVNWQVFVVASTTGHIIDASLGYFINPVVTILLAVLFMHERLTPVQWAAVALTVVAFAIIAIGYGIFPWTGLILALSFGFYGYLKSSVGDRVPALGGLFVESLVLTPLAIAILSLLGIVTGLSVADADPVTVILFAGSGAVTAVPLLCFAAAARRIPLSVLGFLQYLAPSLMFLQGWLLLGEAVPPARWAGFGLVWLALVCLSFDTVRRARRERRLRRLE</sequence>
<evidence type="ECO:0000313" key="10">
    <source>
        <dbReference type="EMBL" id="MBO2989611.1"/>
    </source>
</evidence>
<feature type="transmembrane region" description="Helical" evidence="8">
    <location>
        <begin position="181"/>
        <end position="205"/>
    </location>
</feature>
<comment type="caution">
    <text evidence="10">The sequence shown here is derived from an EMBL/GenBank/DDBJ whole genome shotgun (WGS) entry which is preliminary data.</text>
</comment>
<evidence type="ECO:0000256" key="6">
    <source>
        <dbReference type="ARBA" id="ARBA00022989"/>
    </source>
</evidence>
<feature type="transmembrane region" description="Helical" evidence="8">
    <location>
        <begin position="12"/>
        <end position="35"/>
    </location>
</feature>
<dbReference type="Proteomes" id="UP000668403">
    <property type="component" value="Unassembled WGS sequence"/>
</dbReference>
<evidence type="ECO:0000256" key="3">
    <source>
        <dbReference type="ARBA" id="ARBA00022448"/>
    </source>
</evidence>
<dbReference type="RefSeq" id="WP_208237962.1">
    <property type="nucleotide sequence ID" value="NZ_BAAAQU010000001.1"/>
</dbReference>
<gene>
    <name evidence="10" type="primary">rarD</name>
    <name evidence="10" type="ORF">J4H85_06330</name>
</gene>